<sequence length="114" mass="11790">MTRSSILDAIIAWFSTDPGKAVIAGGLGGVVRWLTLRHSLAEGVVTMIVGGICAMFLGPLTTPILEPTIGKIAPVGDAAGLGAFIVGMAGVSLSGLIMDVFDRKRREADNDDAH</sequence>
<organism evidence="2 3">
    <name type="scientific">Albidovulum marisflavi</name>
    <dbReference type="NCBI Taxonomy" id="2984159"/>
    <lineage>
        <taxon>Bacteria</taxon>
        <taxon>Pseudomonadati</taxon>
        <taxon>Pseudomonadota</taxon>
        <taxon>Alphaproteobacteria</taxon>
        <taxon>Rhodobacterales</taxon>
        <taxon>Paracoccaceae</taxon>
        <taxon>Albidovulum</taxon>
    </lineage>
</organism>
<keyword evidence="1" id="KW-0472">Membrane</keyword>
<dbReference type="EMBL" id="JAOWKY010000008">
    <property type="protein sequence ID" value="MCV2870623.1"/>
    <property type="molecule type" value="Genomic_DNA"/>
</dbReference>
<feature type="transmembrane region" description="Helical" evidence="1">
    <location>
        <begin position="78"/>
        <end position="98"/>
    </location>
</feature>
<accession>A0ABT2ZHK9</accession>
<proteinExistence type="predicted"/>
<evidence type="ECO:0000313" key="3">
    <source>
        <dbReference type="Proteomes" id="UP001652542"/>
    </source>
</evidence>
<protein>
    <recommendedName>
        <fullName evidence="4">Holin</fullName>
    </recommendedName>
</protein>
<dbReference type="Proteomes" id="UP001652542">
    <property type="component" value="Unassembled WGS sequence"/>
</dbReference>
<keyword evidence="3" id="KW-1185">Reference proteome</keyword>
<gene>
    <name evidence="2" type="ORF">OEW28_18580</name>
</gene>
<dbReference type="RefSeq" id="WP_263736301.1">
    <property type="nucleotide sequence ID" value="NZ_JAOWKY010000008.1"/>
</dbReference>
<evidence type="ECO:0000256" key="1">
    <source>
        <dbReference type="SAM" id="Phobius"/>
    </source>
</evidence>
<name>A0ABT2ZHK9_9RHOB</name>
<comment type="caution">
    <text evidence="2">The sequence shown here is derived from an EMBL/GenBank/DDBJ whole genome shotgun (WGS) entry which is preliminary data.</text>
</comment>
<feature type="transmembrane region" description="Helical" evidence="1">
    <location>
        <begin position="40"/>
        <end position="58"/>
    </location>
</feature>
<evidence type="ECO:0000313" key="2">
    <source>
        <dbReference type="EMBL" id="MCV2870623.1"/>
    </source>
</evidence>
<keyword evidence="1" id="KW-1133">Transmembrane helix</keyword>
<reference evidence="2 3" key="1">
    <citation type="submission" date="2022-10" db="EMBL/GenBank/DDBJ databases">
        <title>Defluviimonas sp. nov., isolated from ocean surface water.</title>
        <authorList>
            <person name="He W."/>
            <person name="Wang L."/>
            <person name="Zhang D.-F."/>
        </authorList>
    </citation>
    <scope>NUCLEOTIDE SEQUENCE [LARGE SCALE GENOMIC DNA]</scope>
    <source>
        <strain evidence="2 3">WL0002</strain>
    </source>
</reference>
<evidence type="ECO:0008006" key="4">
    <source>
        <dbReference type="Google" id="ProtNLM"/>
    </source>
</evidence>
<keyword evidence="1" id="KW-0812">Transmembrane</keyword>